<feature type="domain" description="Reverse transcriptase" evidence="8">
    <location>
        <begin position="132"/>
        <end position="309"/>
    </location>
</feature>
<keyword evidence="1" id="KW-0645">Protease</keyword>
<dbReference type="PANTHER" id="PTHR24559">
    <property type="entry name" value="TRANSPOSON TY3-I GAG-POL POLYPROTEIN"/>
    <property type="match status" value="1"/>
</dbReference>
<evidence type="ECO:0000256" key="1">
    <source>
        <dbReference type="ARBA" id="ARBA00022670"/>
    </source>
</evidence>
<dbReference type="InterPro" id="IPR043128">
    <property type="entry name" value="Rev_trsase/Diguanyl_cyclase"/>
</dbReference>
<evidence type="ECO:0000313" key="9">
    <source>
        <dbReference type="EMBL" id="KAK3786084.1"/>
    </source>
</evidence>
<comment type="caution">
    <text evidence="9">The sequence shown here is derived from an EMBL/GenBank/DDBJ whole genome shotgun (WGS) entry which is preliminary data.</text>
</comment>
<dbReference type="EMBL" id="JAWDGP010002014">
    <property type="protein sequence ID" value="KAK3786084.1"/>
    <property type="molecule type" value="Genomic_DNA"/>
</dbReference>
<keyword evidence="5" id="KW-0255">Endonuclease</keyword>
<dbReference type="CDD" id="cd01647">
    <property type="entry name" value="RT_LTR"/>
    <property type="match status" value="1"/>
</dbReference>
<keyword evidence="2" id="KW-0808">Transferase</keyword>
<dbReference type="SUPFAM" id="SSF56672">
    <property type="entry name" value="DNA/RNA polymerases"/>
    <property type="match status" value="1"/>
</dbReference>
<dbReference type="GO" id="GO:0004519">
    <property type="term" value="F:endonuclease activity"/>
    <property type="evidence" value="ECO:0007669"/>
    <property type="project" value="UniProtKB-KW"/>
</dbReference>
<keyword evidence="7" id="KW-0695">RNA-directed DNA polymerase</keyword>
<evidence type="ECO:0000256" key="6">
    <source>
        <dbReference type="ARBA" id="ARBA00022801"/>
    </source>
</evidence>
<dbReference type="GO" id="GO:0003964">
    <property type="term" value="F:RNA-directed DNA polymerase activity"/>
    <property type="evidence" value="ECO:0007669"/>
    <property type="project" value="UniProtKB-KW"/>
</dbReference>
<evidence type="ECO:0000256" key="4">
    <source>
        <dbReference type="ARBA" id="ARBA00022722"/>
    </source>
</evidence>
<evidence type="ECO:0000256" key="3">
    <source>
        <dbReference type="ARBA" id="ARBA00022695"/>
    </source>
</evidence>
<keyword evidence="4" id="KW-0540">Nuclease</keyword>
<dbReference type="Gene3D" id="3.10.10.10">
    <property type="entry name" value="HIV Type 1 Reverse Transcriptase, subunit A, domain 1"/>
    <property type="match status" value="1"/>
</dbReference>
<dbReference type="AlphaFoldDB" id="A0AAE1ADZ1"/>
<protein>
    <recommendedName>
        <fullName evidence="8">Reverse transcriptase domain-containing protein</fullName>
    </recommendedName>
</protein>
<proteinExistence type="predicted"/>
<keyword evidence="6" id="KW-0378">Hydrolase</keyword>
<dbReference type="PANTHER" id="PTHR24559:SF444">
    <property type="entry name" value="REVERSE TRANSCRIPTASE DOMAIN-CONTAINING PROTEIN"/>
    <property type="match status" value="1"/>
</dbReference>
<gene>
    <name evidence="9" type="ORF">RRG08_045471</name>
</gene>
<reference evidence="9" key="1">
    <citation type="journal article" date="2023" name="G3 (Bethesda)">
        <title>A reference genome for the long-term kleptoplast-retaining sea slug Elysia crispata morphotype clarki.</title>
        <authorList>
            <person name="Eastman K.E."/>
            <person name="Pendleton A.L."/>
            <person name="Shaikh M.A."/>
            <person name="Suttiyut T."/>
            <person name="Ogas R."/>
            <person name="Tomko P."/>
            <person name="Gavelis G."/>
            <person name="Widhalm J.R."/>
            <person name="Wisecaver J.H."/>
        </authorList>
    </citation>
    <scope>NUCLEOTIDE SEQUENCE</scope>
    <source>
        <strain evidence="9">ECLA1</strain>
    </source>
</reference>
<dbReference type="InterPro" id="IPR053134">
    <property type="entry name" value="RNA-dir_DNA_polymerase"/>
</dbReference>
<evidence type="ECO:0000256" key="7">
    <source>
        <dbReference type="ARBA" id="ARBA00022918"/>
    </source>
</evidence>
<dbReference type="GO" id="GO:0006508">
    <property type="term" value="P:proteolysis"/>
    <property type="evidence" value="ECO:0007669"/>
    <property type="project" value="UniProtKB-KW"/>
</dbReference>
<dbReference type="Pfam" id="PF00078">
    <property type="entry name" value="RVT_1"/>
    <property type="match status" value="1"/>
</dbReference>
<accession>A0AAE1ADZ1</accession>
<organism evidence="9 10">
    <name type="scientific">Elysia crispata</name>
    <name type="common">lettuce slug</name>
    <dbReference type="NCBI Taxonomy" id="231223"/>
    <lineage>
        <taxon>Eukaryota</taxon>
        <taxon>Metazoa</taxon>
        <taxon>Spiralia</taxon>
        <taxon>Lophotrochozoa</taxon>
        <taxon>Mollusca</taxon>
        <taxon>Gastropoda</taxon>
        <taxon>Heterobranchia</taxon>
        <taxon>Euthyneura</taxon>
        <taxon>Panpulmonata</taxon>
        <taxon>Sacoglossa</taxon>
        <taxon>Placobranchoidea</taxon>
        <taxon>Plakobranchidae</taxon>
        <taxon>Elysia</taxon>
    </lineage>
</organism>
<dbReference type="InterPro" id="IPR000477">
    <property type="entry name" value="RT_dom"/>
</dbReference>
<evidence type="ECO:0000313" key="10">
    <source>
        <dbReference type="Proteomes" id="UP001283361"/>
    </source>
</evidence>
<dbReference type="PROSITE" id="PS50878">
    <property type="entry name" value="RT_POL"/>
    <property type="match status" value="1"/>
</dbReference>
<keyword evidence="10" id="KW-1185">Reference proteome</keyword>
<dbReference type="Gene3D" id="3.30.70.270">
    <property type="match status" value="1"/>
</dbReference>
<evidence type="ECO:0000259" key="8">
    <source>
        <dbReference type="PROSITE" id="PS50878"/>
    </source>
</evidence>
<sequence>MDVEFSAAATRSIQNTYPIEATLEEQANSCHGDILRTFRRRPTLCNVSTSNQPGKRQSQCKIKGATGLINAPAICAVNSSSISVTDIISVFRDNKHGVVHHIPTSGPPVHARARRLDNDKLSAAKAEFEELERLGIIRRSSSPWSSPLHIVRKSNGGWRPCGDYRWLNDVTKDDRYPLPHIQDLNSNLRGKTIFSKIDLIRGYHQIPVAEEDIPKTAIITPFGLYEYLKMPFGLKNAAQAFQRLMDGILHDLNCCFVYLDDILIASSSPKEHEADLRSVFHLLATNGLVINTQKCIFGQATVTFLGHTITPNGITPLPEKVKAITEFPKPNGQKALQRFLGNAEFLPQIPPWNCQTSSTVDGSNKKQR</sequence>
<dbReference type="GO" id="GO:0008233">
    <property type="term" value="F:peptidase activity"/>
    <property type="evidence" value="ECO:0007669"/>
    <property type="project" value="UniProtKB-KW"/>
</dbReference>
<dbReference type="FunFam" id="3.10.10.10:FF:000007">
    <property type="entry name" value="Retrovirus-related Pol polyprotein from transposon 17.6-like Protein"/>
    <property type="match status" value="1"/>
</dbReference>
<evidence type="ECO:0000256" key="5">
    <source>
        <dbReference type="ARBA" id="ARBA00022759"/>
    </source>
</evidence>
<keyword evidence="3" id="KW-0548">Nucleotidyltransferase</keyword>
<evidence type="ECO:0000256" key="2">
    <source>
        <dbReference type="ARBA" id="ARBA00022679"/>
    </source>
</evidence>
<dbReference type="Proteomes" id="UP001283361">
    <property type="component" value="Unassembled WGS sequence"/>
</dbReference>
<name>A0AAE1ADZ1_9GAST</name>
<dbReference type="InterPro" id="IPR043502">
    <property type="entry name" value="DNA/RNA_pol_sf"/>
</dbReference>